<dbReference type="eggNOG" id="arCOG04450">
    <property type="taxonomic scope" value="Archaea"/>
</dbReference>
<evidence type="ECO:0000313" key="3">
    <source>
        <dbReference type="Proteomes" id="UP000000663"/>
    </source>
</evidence>
<dbReference type="OrthoDB" id="106980at2157"/>
<feature type="transmembrane region" description="Helical" evidence="1">
    <location>
        <begin position="482"/>
        <end position="500"/>
    </location>
</feature>
<gene>
    <name evidence="2" type="ORF">RCIX1898</name>
</gene>
<evidence type="ECO:0000256" key="1">
    <source>
        <dbReference type="SAM" id="Phobius"/>
    </source>
</evidence>
<dbReference type="AlphaFoldDB" id="Q0W3H2"/>
<reference evidence="2 3" key="1">
    <citation type="journal article" date="2006" name="Science">
        <title>Genome of rice cluster I archaea -- the key methane producers in the rice rhizosphere.</title>
        <authorList>
            <person name="Erkel C."/>
            <person name="Kube M."/>
            <person name="Reinhardt R."/>
            <person name="Liesack W."/>
        </authorList>
    </citation>
    <scope>NUCLEOTIDE SEQUENCE [LARGE SCALE GENOMIC DNA]</scope>
    <source>
        <strain evidence="3">DSM 22066 / NBRC 105507 / MRE50</strain>
    </source>
</reference>
<dbReference type="KEGG" id="rci:RCIX1898"/>
<dbReference type="GeneID" id="5144886"/>
<feature type="transmembrane region" description="Helical" evidence="1">
    <location>
        <begin position="400"/>
        <end position="419"/>
    </location>
</feature>
<dbReference type="Proteomes" id="UP000000663">
    <property type="component" value="Chromosome"/>
</dbReference>
<dbReference type="STRING" id="351160.RCIX1898"/>
<feature type="transmembrane region" description="Helical" evidence="1">
    <location>
        <begin position="586"/>
        <end position="604"/>
    </location>
</feature>
<accession>Q0W3H2</accession>
<feature type="transmembrane region" description="Helical" evidence="1">
    <location>
        <begin position="356"/>
        <end position="380"/>
    </location>
</feature>
<feature type="transmembrane region" description="Helical" evidence="1">
    <location>
        <begin position="450"/>
        <end position="476"/>
    </location>
</feature>
<keyword evidence="1" id="KW-0812">Transmembrane</keyword>
<evidence type="ECO:0000313" key="2">
    <source>
        <dbReference type="EMBL" id="CAJ37071.1"/>
    </source>
</evidence>
<dbReference type="PANTHER" id="PTHR43471">
    <property type="entry name" value="ABC TRANSPORTER PERMEASE"/>
    <property type="match status" value="1"/>
</dbReference>
<protein>
    <submittedName>
        <fullName evidence="2">Uncharacterized protein</fullName>
    </submittedName>
</protein>
<keyword evidence="1" id="KW-1133">Transmembrane helix</keyword>
<dbReference type="RefSeq" id="WP_012035498.1">
    <property type="nucleotide sequence ID" value="NC_009464.1"/>
</dbReference>
<feature type="transmembrane region" description="Helical" evidence="1">
    <location>
        <begin position="292"/>
        <end position="313"/>
    </location>
</feature>
<feature type="transmembrane region" description="Helical" evidence="1">
    <location>
        <begin position="249"/>
        <end position="271"/>
    </location>
</feature>
<dbReference type="EMBL" id="AM114193">
    <property type="protein sequence ID" value="CAJ37071.1"/>
    <property type="molecule type" value="Genomic_DNA"/>
</dbReference>
<keyword evidence="1" id="KW-0472">Membrane</keyword>
<proteinExistence type="predicted"/>
<feature type="transmembrane region" description="Helical" evidence="1">
    <location>
        <begin position="520"/>
        <end position="546"/>
    </location>
</feature>
<keyword evidence="3" id="KW-1185">Reference proteome</keyword>
<feature type="transmembrane region" description="Helical" evidence="1">
    <location>
        <begin position="319"/>
        <end position="344"/>
    </location>
</feature>
<name>Q0W3H2_METAR</name>
<feature type="transmembrane region" description="Helical" evidence="1">
    <location>
        <begin position="558"/>
        <end position="579"/>
    </location>
</feature>
<sequence>MKNILIIATREVKRFSTRFRGNSRALILAIIAASLLISYFVSQGGLTLSKGMYTVGVSADGPAIDDSRFRLVYTDPSTGYNLVRNNSIDAYVSADTVTGRSDSRSRYAIGALKQYLEKQELERITEQYDIDRAYPLRIETHYLNVNTTAQAAGGSITDLIGHIPEPAASEAPVPTPTTSAPVVTVTAIPAPTPTGGGTGSTGSTTDAAVKAQLEQAMNGTQPKFKAQFVSENEIIVPSLMNPPVPLSQVIIAFLYIVPIFFISVFFTSSFMDEKINRKLNILMSTPVSALDVIMGKMLPYLAFALVVIVGVTLALNGNLLLAIAIFTPIVLFIFAVYLMVALFYRTYKDQTFFSMAAITFITGYLVFPALFTGINNLSFISPLTLAVQMYRGESFGLLEYTFSTLPMYLVFLLAMYVGVRIFNEEYLLSYGPLYRKVGDAIYLAINKNHVYLSIALLSLLLIPAVFMVQLIIVALATNIQQMFLMFIVLLVFSALVEEIAKSAGIVMLLENGMLKSYKEIVALSFLSALGFLIGEKALLYLSLGIISGNVLMEAINDAGLLLIPLVAHFIFTTIVCVSTRKLGTKWYIVAVLAGTLVHTTYNIYNLRAAGLF</sequence>
<organism evidence="2 3">
    <name type="scientific">Methanocella arvoryzae (strain DSM 22066 / NBRC 105507 / MRE50)</name>
    <dbReference type="NCBI Taxonomy" id="351160"/>
    <lineage>
        <taxon>Archaea</taxon>
        <taxon>Methanobacteriati</taxon>
        <taxon>Methanobacteriota</taxon>
        <taxon>Stenosarchaea group</taxon>
        <taxon>Methanomicrobia</taxon>
        <taxon>Methanocellales</taxon>
        <taxon>Methanocellaceae</taxon>
        <taxon>Methanocella</taxon>
    </lineage>
</organism>
<feature type="transmembrane region" description="Helical" evidence="1">
    <location>
        <begin position="21"/>
        <end position="41"/>
    </location>
</feature>